<evidence type="ECO:0000313" key="2">
    <source>
        <dbReference type="Proteomes" id="UP000060602"/>
    </source>
</evidence>
<dbReference type="Proteomes" id="UP000060602">
    <property type="component" value="Chromosome"/>
</dbReference>
<dbReference type="RefSeq" id="WP_061073220.1">
    <property type="nucleotide sequence ID" value="NZ_CP014060.2"/>
</dbReference>
<reference evidence="2" key="1">
    <citation type="submission" date="2015-12" db="EMBL/GenBank/DDBJ databases">
        <title>FDA dAtabase for Regulatory Grade micrObial Sequences (FDA-ARGOS): Supporting development and validation of Infectious Disease Dx tests.</title>
        <authorList>
            <person name="Case J."/>
            <person name="Tallon L."/>
            <person name="Sadzewicz L."/>
            <person name="Sengamalay N."/>
            <person name="Ott S."/>
            <person name="Godinez A."/>
            <person name="Nagaraj S."/>
            <person name="Nadendla S."/>
            <person name="Sichtig H."/>
        </authorList>
    </citation>
    <scope>NUCLEOTIDE SEQUENCE [LARGE SCALE GENOMIC DNA]</scope>
    <source>
        <strain evidence="2">FDAARGOS_147</strain>
    </source>
</reference>
<evidence type="ECO:0008006" key="3">
    <source>
        <dbReference type="Google" id="ProtNLM"/>
    </source>
</evidence>
<sequence length="132" mass="14383">MPGQALKLTAAAILSMSLSGCIMEAYNSQARSDAKSWIGEPIQKVAKRFGQPDAVSSGDAGKTKYVWKEYENYSNDYNYTYYEQGQGMTPNSTVLTAKTGTGNQSGYYTCIYEFYADASGTVVDATARGECR</sequence>
<evidence type="ECO:0000313" key="1">
    <source>
        <dbReference type="EMBL" id="AMG38534.1"/>
    </source>
</evidence>
<gene>
    <name evidence="1" type="ORF">AL504_22385</name>
</gene>
<protein>
    <recommendedName>
        <fullName evidence="3">Lipoprotein</fullName>
    </recommendedName>
</protein>
<proteinExistence type="predicted"/>
<dbReference type="AlphaFoldDB" id="A0A0X8P249"/>
<accession>A0A0X8P249</accession>
<name>A0A0X8P249_ALCXX</name>
<dbReference type="PROSITE" id="PS51257">
    <property type="entry name" value="PROKAR_LIPOPROTEIN"/>
    <property type="match status" value="1"/>
</dbReference>
<dbReference type="EMBL" id="CP014060">
    <property type="protein sequence ID" value="AMG38534.1"/>
    <property type="molecule type" value="Genomic_DNA"/>
</dbReference>
<organism evidence="1 2">
    <name type="scientific">Alcaligenes xylosoxydans xylosoxydans</name>
    <name type="common">Achromobacter xylosoxidans</name>
    <dbReference type="NCBI Taxonomy" id="85698"/>
    <lineage>
        <taxon>Bacteria</taxon>
        <taxon>Pseudomonadati</taxon>
        <taxon>Pseudomonadota</taxon>
        <taxon>Betaproteobacteria</taxon>
        <taxon>Burkholderiales</taxon>
        <taxon>Alcaligenaceae</taxon>
        <taxon>Achromobacter</taxon>
    </lineage>
</organism>